<dbReference type="InterPro" id="IPR012340">
    <property type="entry name" value="NA-bd_OB-fold"/>
</dbReference>
<dbReference type="PROSITE" id="PS50886">
    <property type="entry name" value="TRBD"/>
    <property type="match status" value="1"/>
</dbReference>
<feature type="domain" description="TRNA-binding" evidence="8">
    <location>
        <begin position="203"/>
        <end position="306"/>
    </location>
</feature>
<evidence type="ECO:0000256" key="6">
    <source>
        <dbReference type="PROSITE-ProRule" id="PRU00209"/>
    </source>
</evidence>
<dbReference type="PANTHER" id="PTHR11586:SF33">
    <property type="entry name" value="AMINOACYL TRNA SYNTHASE COMPLEX-INTERACTING MULTIFUNCTIONAL PROTEIN 1"/>
    <property type="match status" value="1"/>
</dbReference>
<protein>
    <submittedName>
        <fullName evidence="9">Endothelial monocyte-activating polypeptide II pro-EMAP II family protein</fullName>
    </submittedName>
</protein>
<keyword evidence="4 6" id="KW-0694">RNA-binding</keyword>
<dbReference type="InterPro" id="IPR051270">
    <property type="entry name" value="Tyrosine-tRNA_ligase_regulator"/>
</dbReference>
<feature type="region of interest" description="Disordered" evidence="7">
    <location>
        <begin position="140"/>
        <end position="203"/>
    </location>
</feature>
<dbReference type="InParanoid" id="A0A152A7Q8"/>
<dbReference type="InterPro" id="IPR002547">
    <property type="entry name" value="tRNA-bd_dom"/>
</dbReference>
<gene>
    <name evidence="9" type="ORF">DLAC_00977</name>
</gene>
<dbReference type="EMBL" id="LODT01000004">
    <property type="protein sequence ID" value="KYR02165.1"/>
    <property type="molecule type" value="Genomic_DNA"/>
</dbReference>
<name>A0A152A7Q8_TIELA</name>
<feature type="compositionally biased region" description="Low complexity" evidence="7">
    <location>
        <begin position="172"/>
        <end position="182"/>
    </location>
</feature>
<dbReference type="CDD" id="cd02799">
    <property type="entry name" value="tRNA_bind_EMAP-II_like"/>
    <property type="match status" value="1"/>
</dbReference>
<comment type="subcellular location">
    <subcellularLocation>
        <location evidence="1">Cytoplasm</location>
    </subcellularLocation>
</comment>
<dbReference type="FunFam" id="2.40.50.140:FF:000047">
    <property type="entry name" value="tyrosine--tRNA ligase, cytoplasmic isoform X2"/>
    <property type="match status" value="1"/>
</dbReference>
<evidence type="ECO:0000313" key="9">
    <source>
        <dbReference type="EMBL" id="KYR02165.1"/>
    </source>
</evidence>
<dbReference type="FunCoup" id="A0A152A7Q8">
    <property type="interactions" value="57"/>
</dbReference>
<reference evidence="9 10" key="1">
    <citation type="submission" date="2015-12" db="EMBL/GenBank/DDBJ databases">
        <title>Dictyostelia acquired genes for synthesis and detection of signals that induce cell-type specialization by lateral gene transfer from prokaryotes.</title>
        <authorList>
            <person name="Gloeckner G."/>
            <person name="Schaap P."/>
        </authorList>
    </citation>
    <scope>NUCLEOTIDE SEQUENCE [LARGE SCALE GENOMIC DNA]</scope>
    <source>
        <strain evidence="9 10">TK</strain>
    </source>
</reference>
<dbReference type="Proteomes" id="UP000076078">
    <property type="component" value="Unassembled WGS sequence"/>
</dbReference>
<dbReference type="Pfam" id="PF01588">
    <property type="entry name" value="tRNA_bind"/>
    <property type="match status" value="1"/>
</dbReference>
<dbReference type="Gene3D" id="2.40.50.140">
    <property type="entry name" value="Nucleic acid-binding proteins"/>
    <property type="match status" value="1"/>
</dbReference>
<dbReference type="InterPro" id="IPR053836">
    <property type="entry name" value="Arc1-like_N"/>
</dbReference>
<dbReference type="GO" id="GO:0032991">
    <property type="term" value="C:protein-containing complex"/>
    <property type="evidence" value="ECO:0007669"/>
    <property type="project" value="UniProtKB-ARBA"/>
</dbReference>
<dbReference type="OrthoDB" id="19141at2759"/>
<evidence type="ECO:0000256" key="2">
    <source>
        <dbReference type="ARBA" id="ARBA00022490"/>
    </source>
</evidence>
<dbReference type="InterPro" id="IPR036282">
    <property type="entry name" value="Glutathione-S-Trfase_C_sf"/>
</dbReference>
<accession>A0A152A7Q8</accession>
<keyword evidence="10" id="KW-1185">Reference proteome</keyword>
<keyword evidence="3 6" id="KW-0820">tRNA-binding</keyword>
<organism evidence="9 10">
    <name type="scientific">Tieghemostelium lacteum</name>
    <name type="common">Slime mold</name>
    <name type="synonym">Dictyostelium lacteum</name>
    <dbReference type="NCBI Taxonomy" id="361077"/>
    <lineage>
        <taxon>Eukaryota</taxon>
        <taxon>Amoebozoa</taxon>
        <taxon>Evosea</taxon>
        <taxon>Eumycetozoa</taxon>
        <taxon>Dictyostelia</taxon>
        <taxon>Dictyosteliales</taxon>
        <taxon>Raperosteliaceae</taxon>
        <taxon>Tieghemostelium</taxon>
    </lineage>
</organism>
<dbReference type="Gene3D" id="1.20.1050.10">
    <property type="match status" value="1"/>
</dbReference>
<dbReference type="SUPFAM" id="SSF47616">
    <property type="entry name" value="GST C-terminal domain-like"/>
    <property type="match status" value="1"/>
</dbReference>
<dbReference type="PANTHER" id="PTHR11586">
    <property type="entry name" value="TRNA-AMINOACYLATION COFACTOR ARC1 FAMILY MEMBER"/>
    <property type="match status" value="1"/>
</dbReference>
<feature type="compositionally biased region" description="Basic and acidic residues" evidence="7">
    <location>
        <begin position="162"/>
        <end position="171"/>
    </location>
</feature>
<dbReference type="GO" id="GO:0000049">
    <property type="term" value="F:tRNA binding"/>
    <property type="evidence" value="ECO:0007669"/>
    <property type="project" value="UniProtKB-UniRule"/>
</dbReference>
<keyword evidence="2" id="KW-0963">Cytoplasm</keyword>
<evidence type="ECO:0000259" key="8">
    <source>
        <dbReference type="PROSITE" id="PS50886"/>
    </source>
</evidence>
<evidence type="ECO:0000256" key="7">
    <source>
        <dbReference type="SAM" id="MobiDB-lite"/>
    </source>
</evidence>
<sequence length="363" mass="41059">MDINIFWNLLSKNVEVTGSAPSTDKLSKLIENEHVKKLLPTDTKGIETILKMLDEISDTFTQESQANRKDAQLHKFNKDLLIKTFVFGEQLTSLDLIFYALLHSWMSKLNDKERYVFCNITRWFNFIQNNYSKQVLALVPINQTPPPPEPKKETPKPSATDAGKDAGKKDTTTTTTDKQTQPPKEKQQRKPAATQKEEPKKEDVSRFEIRVGKIVDCKKHENADSLYVENIDLGEEKPRQIVSGLVKFVPLDQMINRRVLVLCNLKASNLKSVRSEGMVLCASNDDHTKVEFIEPPQDAKIGERVVCNKYPGDFDKVLKKETLDAVSLLNKTNDNKIATYNGDEWMTSAGPCFAATITNGLIK</sequence>
<evidence type="ECO:0000256" key="3">
    <source>
        <dbReference type="ARBA" id="ARBA00022555"/>
    </source>
</evidence>
<proteinExistence type="predicted"/>
<dbReference type="STRING" id="361077.A0A152A7Q8"/>
<evidence type="ECO:0000256" key="5">
    <source>
        <dbReference type="ARBA" id="ARBA00022917"/>
    </source>
</evidence>
<evidence type="ECO:0000256" key="4">
    <source>
        <dbReference type="ARBA" id="ARBA00022884"/>
    </source>
</evidence>
<dbReference type="CDD" id="cd10289">
    <property type="entry name" value="GST_C_AaRS_like"/>
    <property type="match status" value="1"/>
</dbReference>
<evidence type="ECO:0000256" key="1">
    <source>
        <dbReference type="ARBA" id="ARBA00004496"/>
    </source>
</evidence>
<dbReference type="Pfam" id="PF21972">
    <property type="entry name" value="Arc1p_N_like"/>
    <property type="match status" value="1"/>
</dbReference>
<dbReference type="GO" id="GO:0006412">
    <property type="term" value="P:translation"/>
    <property type="evidence" value="ECO:0007669"/>
    <property type="project" value="UniProtKB-KW"/>
</dbReference>
<evidence type="ECO:0000313" key="10">
    <source>
        <dbReference type="Proteomes" id="UP000076078"/>
    </source>
</evidence>
<dbReference type="AlphaFoldDB" id="A0A152A7Q8"/>
<comment type="caution">
    <text evidence="9">The sequence shown here is derived from an EMBL/GenBank/DDBJ whole genome shotgun (WGS) entry which is preliminary data.</text>
</comment>
<keyword evidence="5" id="KW-0648">Protein biosynthesis</keyword>
<dbReference type="SUPFAM" id="SSF50249">
    <property type="entry name" value="Nucleic acid-binding proteins"/>
    <property type="match status" value="1"/>
</dbReference>
<dbReference type="GO" id="GO:0005737">
    <property type="term" value="C:cytoplasm"/>
    <property type="evidence" value="ECO:0007669"/>
    <property type="project" value="UniProtKB-SubCell"/>
</dbReference>
<dbReference type="OMA" id="QVCRTVC"/>